<dbReference type="PANTHER" id="PTHR10963:SF55">
    <property type="entry name" value="GLYCOSIDE HYDROLASE FAMILY 16 PROTEIN"/>
    <property type="match status" value="1"/>
</dbReference>
<dbReference type="PANTHER" id="PTHR10963">
    <property type="entry name" value="GLYCOSYL HYDROLASE-RELATED"/>
    <property type="match status" value="1"/>
</dbReference>
<dbReference type="AlphaFoldDB" id="A0A1L3MUM3"/>
<protein>
    <recommendedName>
        <fullName evidence="2">GH16 domain-containing protein</fullName>
    </recommendedName>
</protein>
<evidence type="ECO:0000259" key="2">
    <source>
        <dbReference type="PROSITE" id="PS51762"/>
    </source>
</evidence>
<dbReference type="Gene3D" id="2.60.120.200">
    <property type="match status" value="1"/>
</dbReference>
<accession>A0A1L3MUM3</accession>
<evidence type="ECO:0000256" key="1">
    <source>
        <dbReference type="ARBA" id="ARBA00006865"/>
    </source>
</evidence>
<dbReference type="Pfam" id="PF00722">
    <property type="entry name" value="Glyco_hydro_16"/>
    <property type="match status" value="1"/>
</dbReference>
<dbReference type="GO" id="GO:0004553">
    <property type="term" value="F:hydrolase activity, hydrolyzing O-glycosyl compounds"/>
    <property type="evidence" value="ECO:0007669"/>
    <property type="project" value="InterPro"/>
</dbReference>
<dbReference type="STRING" id="1547283.A9C19_15460"/>
<proteinExistence type="inferred from homology"/>
<dbReference type="CDD" id="cd08023">
    <property type="entry name" value="GH16_laminarinase_like"/>
    <property type="match status" value="1"/>
</dbReference>
<dbReference type="Pfam" id="PF18316">
    <property type="entry name" value="S-l_SbsC_C"/>
    <property type="match status" value="1"/>
</dbReference>
<name>A0A1L3MUM3_9BACI</name>
<feature type="domain" description="GH16" evidence="2">
    <location>
        <begin position="115"/>
        <end position="357"/>
    </location>
</feature>
<dbReference type="GO" id="GO:0005975">
    <property type="term" value="P:carbohydrate metabolic process"/>
    <property type="evidence" value="ECO:0007669"/>
    <property type="project" value="InterPro"/>
</dbReference>
<keyword evidence="4" id="KW-1185">Reference proteome</keyword>
<dbReference type="InterPro" id="IPR000757">
    <property type="entry name" value="Beta-glucanase-like"/>
</dbReference>
<dbReference type="PROSITE" id="PS51762">
    <property type="entry name" value="GH16_2"/>
    <property type="match status" value="1"/>
</dbReference>
<dbReference type="InterPro" id="IPR050546">
    <property type="entry name" value="Glycosyl_Hydrlase_16"/>
</dbReference>
<dbReference type="InterPro" id="IPR040751">
    <property type="entry name" value="SbsC_C"/>
</dbReference>
<dbReference type="InterPro" id="IPR013320">
    <property type="entry name" value="ConA-like_dom_sf"/>
</dbReference>
<dbReference type="OrthoDB" id="9809583at2"/>
<sequence length="358" mass="41262">MEKDRTLHNEHSNLLHYEVSKGEREGAVKIQADVESGEHLAVKISSYPLRIKAGDQVPTDRTVTNPYQSGTDITGVDSTINKYITLFLADEKDCILQAVMVTLTDDDITPHSWIEVWEDTFTEARIDESKWNFVDGGNGFGNEEWQYYTNREKNARIQNQQLILEAHEEGYEGNRYTSAKLTTKGKASWTYGRFSIKAKLPEGQGIWPAIWMMPSDMETYSGWPACGEIDIMELIGHDMSTVHGTIHYGNPHTYTGEAYKLPKNEKFSDDFHVFTVEWEPGEFRWYVDDILFAKQTEWFTNSERTKAGKKYAPFDRDFYLQLNLAVGGKWPGYPDKTTVFPQQMIVDYIKVYQKHTEV</sequence>
<comment type="similarity">
    <text evidence="1">Belongs to the glycosyl hydrolase 16 family.</text>
</comment>
<dbReference type="KEGG" id="bwh:A9C19_15460"/>
<evidence type="ECO:0000313" key="4">
    <source>
        <dbReference type="Proteomes" id="UP000181936"/>
    </source>
</evidence>
<dbReference type="Proteomes" id="UP000181936">
    <property type="component" value="Chromosome"/>
</dbReference>
<dbReference type="SUPFAM" id="SSF49899">
    <property type="entry name" value="Concanavalin A-like lectins/glucanases"/>
    <property type="match status" value="1"/>
</dbReference>
<dbReference type="EMBL" id="CP016020">
    <property type="protein sequence ID" value="APH06023.1"/>
    <property type="molecule type" value="Genomic_DNA"/>
</dbReference>
<dbReference type="RefSeq" id="WP_072580824.1">
    <property type="nucleotide sequence ID" value="NZ_CP016020.1"/>
</dbReference>
<reference evidence="3 4" key="1">
    <citation type="journal article" date="2016" name="Sci. Rep.">
        <title>Complete genome sequence and transcriptomic analysis of a novel marine strain Bacillus weihaiensis reveals the mechanism of brown algae degradation.</title>
        <authorList>
            <person name="Zhu Y."/>
            <person name="Chen P."/>
            <person name="Bao Y."/>
            <person name="Men Y."/>
            <person name="Zeng Y."/>
            <person name="Yang J."/>
            <person name="Sun J."/>
            <person name="Sun Y."/>
        </authorList>
    </citation>
    <scope>NUCLEOTIDE SEQUENCE [LARGE SCALE GENOMIC DNA]</scope>
    <source>
        <strain evidence="3 4">Alg07</strain>
    </source>
</reference>
<gene>
    <name evidence="3" type="ORF">A9C19_15460</name>
</gene>
<evidence type="ECO:0000313" key="3">
    <source>
        <dbReference type="EMBL" id="APH06023.1"/>
    </source>
</evidence>
<organism evidence="3 4">
    <name type="scientific">Bacillus weihaiensis</name>
    <dbReference type="NCBI Taxonomy" id="1547283"/>
    <lineage>
        <taxon>Bacteria</taxon>
        <taxon>Bacillati</taxon>
        <taxon>Bacillota</taxon>
        <taxon>Bacilli</taxon>
        <taxon>Bacillales</taxon>
        <taxon>Bacillaceae</taxon>
        <taxon>Bacillus</taxon>
    </lineage>
</organism>